<keyword evidence="1" id="KW-0597">Phosphoprotein</keyword>
<evidence type="ECO:0000313" key="4">
    <source>
        <dbReference type="Proteomes" id="UP000001726"/>
    </source>
</evidence>
<gene>
    <name evidence="3" type="ordered locus">ETA_11350</name>
</gene>
<dbReference type="STRING" id="465817.ETA_11350"/>
<dbReference type="PROSITE" id="PS50110">
    <property type="entry name" value="RESPONSE_REGULATORY"/>
    <property type="match status" value="1"/>
</dbReference>
<dbReference type="HOGENOM" id="CLU_1072579_0_0_6"/>
<evidence type="ECO:0000259" key="2">
    <source>
        <dbReference type="PROSITE" id="PS50110"/>
    </source>
</evidence>
<reference evidence="3 4" key="1">
    <citation type="journal article" date="2008" name="Environ. Microbiol.">
        <title>The genome of Erwinia tasmaniensis strain Et1/99, a non-pathogenic bacterium in the genus Erwinia.</title>
        <authorList>
            <person name="Kube M."/>
            <person name="Migdoll A.M."/>
            <person name="Mueller I."/>
            <person name="Kuhl H."/>
            <person name="Beck A."/>
            <person name="Reinhardt R."/>
            <person name="Geider K."/>
        </authorList>
    </citation>
    <scope>NUCLEOTIDE SEQUENCE [LARGE SCALE GENOMIC DNA]</scope>
    <source>
        <strain evidence="4">DSM 17950 / CFBP 7177 / CIP 109463 / NCPPB 4357 / Et1/99</strain>
    </source>
</reference>
<dbReference type="EMBL" id="CU468135">
    <property type="protein sequence ID" value="CAO96181.1"/>
    <property type="molecule type" value="Genomic_DNA"/>
</dbReference>
<dbReference type="eggNOG" id="COG0745">
    <property type="taxonomic scope" value="Bacteria"/>
</dbReference>
<accession>B2VJ18</accession>
<dbReference type="Pfam" id="PF00072">
    <property type="entry name" value="Response_reg"/>
    <property type="match status" value="1"/>
</dbReference>
<dbReference type="InterPro" id="IPR011006">
    <property type="entry name" value="CheY-like_superfamily"/>
</dbReference>
<keyword evidence="4" id="KW-1185">Reference proteome</keyword>
<feature type="domain" description="Response regulatory" evidence="2">
    <location>
        <begin position="137"/>
        <end position="254"/>
    </location>
</feature>
<dbReference type="SUPFAM" id="SSF52172">
    <property type="entry name" value="CheY-like"/>
    <property type="match status" value="1"/>
</dbReference>
<dbReference type="AlphaFoldDB" id="B2VJ18"/>
<organism evidence="3 4">
    <name type="scientific">Erwinia tasmaniensis (strain DSM 17950 / CFBP 7177 / CIP 109463 / NCPPB 4357 / Et1/99)</name>
    <dbReference type="NCBI Taxonomy" id="465817"/>
    <lineage>
        <taxon>Bacteria</taxon>
        <taxon>Pseudomonadati</taxon>
        <taxon>Pseudomonadota</taxon>
        <taxon>Gammaproteobacteria</taxon>
        <taxon>Enterobacterales</taxon>
        <taxon>Erwiniaceae</taxon>
        <taxon>Erwinia</taxon>
    </lineage>
</organism>
<protein>
    <submittedName>
        <fullName evidence="3">Response regulator receiver</fullName>
    </submittedName>
</protein>
<dbReference type="Gene3D" id="3.40.50.2300">
    <property type="match status" value="1"/>
</dbReference>
<dbReference type="GO" id="GO:0000160">
    <property type="term" value="P:phosphorelay signal transduction system"/>
    <property type="evidence" value="ECO:0007669"/>
    <property type="project" value="InterPro"/>
</dbReference>
<sequence>MDKKTTNLHKIHELLDEKGVDKRKQASTVADILTIKYNSARQKLDGKRGVTIAEIKKIYRYFNASFDGGREHNCIFVIKDMHVRCNVEVDAEATENIEKEENYAFKDGQNYIIDANYHQKNTKMYRVRKLDFLPAPRIAILDNDADILELLKSVCSRFGIEAEIFQTKDEILREIGNKSFDCFIIDWLLDYGENSERVIEAIREKNDRCPVILLTGQLNQHEKEIGKAIIKYDIEIIEKPTRTLILSSILLNTLFFKD</sequence>
<dbReference type="RefSeq" id="WP_012440878.1">
    <property type="nucleotide sequence ID" value="NC_010694.1"/>
</dbReference>
<dbReference type="CDD" id="cd00156">
    <property type="entry name" value="REC"/>
    <property type="match status" value="1"/>
</dbReference>
<feature type="modified residue" description="4-aspartylphosphate" evidence="1">
    <location>
        <position position="186"/>
    </location>
</feature>
<name>B2VJ18_ERWT9</name>
<evidence type="ECO:0000256" key="1">
    <source>
        <dbReference type="PROSITE-ProRule" id="PRU00169"/>
    </source>
</evidence>
<proteinExistence type="predicted"/>
<evidence type="ECO:0000313" key="3">
    <source>
        <dbReference type="EMBL" id="CAO96181.1"/>
    </source>
</evidence>
<dbReference type="KEGG" id="eta:ETA_11350"/>
<dbReference type="InterPro" id="IPR013975">
    <property type="entry name" value="Tscrpt_reg_BetR_N"/>
</dbReference>
<dbReference type="Proteomes" id="UP000001726">
    <property type="component" value="Chromosome"/>
</dbReference>
<dbReference type="InterPro" id="IPR001789">
    <property type="entry name" value="Sig_transdc_resp-reg_receiver"/>
</dbReference>
<dbReference type="Pfam" id="PF08667">
    <property type="entry name" value="BetR"/>
    <property type="match status" value="1"/>
</dbReference>